<sequence length="382" mass="43437">MNKSIMLKCSIRLHAVKTNNQAFLNLVPLLIGNMRLVFTRGDLKEMSEEISDAVLDACLTQDPDSKVACETCTKTDMVMIFGEITTKANIDYEKIVRDTCRTIGFVFYDVGFDVDNCKVLVNIGQQSPNITQDVQAHLPAGGLFESQVLPPGWWLWNQLSGADGQMRKQQLLEDMQRIQSLLLEGEFFLEKEGEKERGLNFLGAASLEIFEKKKQRGGTEKWEAEGNREESRDGAFERRLAERERAKRGEENRERRRQESREVGGCRGGGFSWLFDGDFEAFEAEQSFTGKGCSQVQLDAVNRDPFDSERETQKLRKAIANHYVGHVGFNENSPSVGTCSSEPRNGCVNRYLYGDINVESSEKERGVRGLRCWKRKSEKRRM</sequence>
<dbReference type="Proteomes" id="UP001227230">
    <property type="component" value="Chromosome 18"/>
</dbReference>
<evidence type="ECO:0000256" key="2">
    <source>
        <dbReference type="SAM" id="MobiDB-lite"/>
    </source>
</evidence>
<proteinExistence type="predicted"/>
<keyword evidence="1" id="KW-0479">Metal-binding</keyword>
<evidence type="ECO:0000256" key="1">
    <source>
        <dbReference type="ARBA" id="ARBA00022723"/>
    </source>
</evidence>
<evidence type="ECO:0000259" key="3">
    <source>
        <dbReference type="Pfam" id="PF00438"/>
    </source>
</evidence>
<reference evidence="4 5" key="1">
    <citation type="journal article" date="2023" name="Hortic Res">
        <title>The complete reference genome for grapevine (Vitis vinifera L.) genetics and breeding.</title>
        <authorList>
            <person name="Shi X."/>
            <person name="Cao S."/>
            <person name="Wang X."/>
            <person name="Huang S."/>
            <person name="Wang Y."/>
            <person name="Liu Z."/>
            <person name="Liu W."/>
            <person name="Leng X."/>
            <person name="Peng Y."/>
            <person name="Wang N."/>
            <person name="Wang Y."/>
            <person name="Ma Z."/>
            <person name="Xu X."/>
            <person name="Zhang F."/>
            <person name="Xue H."/>
            <person name="Zhong H."/>
            <person name="Wang Y."/>
            <person name="Zhang K."/>
            <person name="Velt A."/>
            <person name="Avia K."/>
            <person name="Holtgrawe D."/>
            <person name="Grimplet J."/>
            <person name="Matus J.T."/>
            <person name="Ware D."/>
            <person name="Wu X."/>
            <person name="Wang H."/>
            <person name="Liu C."/>
            <person name="Fang Y."/>
            <person name="Rustenholz C."/>
            <person name="Cheng Z."/>
            <person name="Xiao H."/>
            <person name="Zhou Y."/>
        </authorList>
    </citation>
    <scope>NUCLEOTIDE SEQUENCE [LARGE SCALE GENOMIC DNA]</scope>
    <source>
        <strain evidence="5">cv. Pinot noir / PN40024</strain>
        <tissue evidence="4">Leaf</tissue>
    </source>
</reference>
<organism evidence="4 5">
    <name type="scientific">Vitis vinifera</name>
    <name type="common">Grape</name>
    <dbReference type="NCBI Taxonomy" id="29760"/>
    <lineage>
        <taxon>Eukaryota</taxon>
        <taxon>Viridiplantae</taxon>
        <taxon>Streptophyta</taxon>
        <taxon>Embryophyta</taxon>
        <taxon>Tracheophyta</taxon>
        <taxon>Spermatophyta</taxon>
        <taxon>Magnoliopsida</taxon>
        <taxon>eudicotyledons</taxon>
        <taxon>Gunneridae</taxon>
        <taxon>Pentapetalae</taxon>
        <taxon>rosids</taxon>
        <taxon>Vitales</taxon>
        <taxon>Vitaceae</taxon>
        <taxon>Viteae</taxon>
        <taxon>Vitis</taxon>
    </lineage>
</organism>
<dbReference type="Pfam" id="PF00438">
    <property type="entry name" value="S-AdoMet_synt_N"/>
    <property type="match status" value="1"/>
</dbReference>
<dbReference type="PANTHER" id="PTHR11964">
    <property type="entry name" value="S-ADENOSYLMETHIONINE SYNTHETASE"/>
    <property type="match status" value="1"/>
</dbReference>
<evidence type="ECO:0000313" key="4">
    <source>
        <dbReference type="EMBL" id="WKA10382.1"/>
    </source>
</evidence>
<accession>A0ABY9DTJ5</accession>
<dbReference type="Gene3D" id="3.30.300.10">
    <property type="match status" value="1"/>
</dbReference>
<dbReference type="InterPro" id="IPR002133">
    <property type="entry name" value="S-AdoMet_synthetase"/>
</dbReference>
<keyword evidence="5" id="KW-1185">Reference proteome</keyword>
<dbReference type="EMBL" id="CP126665">
    <property type="protein sequence ID" value="WKA10382.1"/>
    <property type="molecule type" value="Genomic_DNA"/>
</dbReference>
<dbReference type="InterPro" id="IPR022636">
    <property type="entry name" value="S-AdoMet_synthetase_sfam"/>
</dbReference>
<protein>
    <recommendedName>
        <fullName evidence="3">S-adenosylmethionine synthetase N-terminal domain-containing protein</fullName>
    </recommendedName>
</protein>
<feature type="domain" description="S-adenosylmethionine synthetase N-terminal" evidence="3">
    <location>
        <begin position="45"/>
        <end position="128"/>
    </location>
</feature>
<feature type="region of interest" description="Disordered" evidence="2">
    <location>
        <begin position="216"/>
        <end position="264"/>
    </location>
</feature>
<name>A0ABY9DTJ5_VITVI</name>
<dbReference type="SUPFAM" id="SSF55973">
    <property type="entry name" value="S-adenosylmethionine synthetase"/>
    <property type="match status" value="1"/>
</dbReference>
<evidence type="ECO:0000313" key="5">
    <source>
        <dbReference type="Proteomes" id="UP001227230"/>
    </source>
</evidence>
<dbReference type="InterPro" id="IPR022628">
    <property type="entry name" value="S-AdoMet_synt_N"/>
</dbReference>
<gene>
    <name evidence="4" type="ORF">VitviT2T_027954</name>
</gene>